<comment type="caution">
    <text evidence="9">The sequence shown here is derived from an EMBL/GenBank/DDBJ whole genome shotgun (WGS) entry which is preliminary data.</text>
</comment>
<dbReference type="NCBIfam" id="TIGR01167">
    <property type="entry name" value="LPXTG_anchor"/>
    <property type="match status" value="1"/>
</dbReference>
<dbReference type="Pfam" id="PF00746">
    <property type="entry name" value="Gram_pos_anchor"/>
    <property type="match status" value="1"/>
</dbReference>
<dbReference type="Gene3D" id="2.60.40.10">
    <property type="entry name" value="Immunoglobulins"/>
    <property type="match status" value="1"/>
</dbReference>
<dbReference type="Pfam" id="PF17802">
    <property type="entry name" value="SpaA"/>
    <property type="match status" value="1"/>
</dbReference>
<evidence type="ECO:0000259" key="7">
    <source>
        <dbReference type="Pfam" id="PF16555"/>
    </source>
</evidence>
<evidence type="ECO:0000256" key="1">
    <source>
        <dbReference type="ARBA" id="ARBA00022512"/>
    </source>
</evidence>
<evidence type="ECO:0000313" key="9">
    <source>
        <dbReference type="EMBL" id="MBC2576620.1"/>
    </source>
</evidence>
<evidence type="ECO:0000259" key="6">
    <source>
        <dbReference type="Pfam" id="PF00746"/>
    </source>
</evidence>
<dbReference type="InterPro" id="IPR019931">
    <property type="entry name" value="LPXTG_anchor"/>
</dbReference>
<feature type="domain" description="Gram-positive pilin subunit D1 N-terminal" evidence="7">
    <location>
        <begin position="52"/>
        <end position="160"/>
    </location>
</feature>
<dbReference type="InterPro" id="IPR041033">
    <property type="entry name" value="SpaA_PFL_dom_1"/>
</dbReference>
<keyword evidence="5" id="KW-0472">Membrane</keyword>
<evidence type="ECO:0000256" key="4">
    <source>
        <dbReference type="ARBA" id="ARBA00023088"/>
    </source>
</evidence>
<reference evidence="9 10" key="1">
    <citation type="submission" date="2020-05" db="EMBL/GenBank/DDBJ databases">
        <title>Draft genome of xy-202 and genomic insight in genome of the genus Peptostreptococcus.</title>
        <authorList>
            <person name="Zhang Z."/>
        </authorList>
    </citation>
    <scope>NUCLEOTIDE SEQUENCE [LARGE SCALE GENOMIC DNA]</scope>
    <source>
        <strain evidence="9 10">DSM 27025</strain>
    </source>
</reference>
<feature type="domain" description="SpaA-like prealbumin fold" evidence="8">
    <location>
        <begin position="174"/>
        <end position="259"/>
    </location>
</feature>
<dbReference type="RefSeq" id="WP_185624640.1">
    <property type="nucleotide sequence ID" value="NZ_JABGBW010000008.1"/>
</dbReference>
<dbReference type="Pfam" id="PF16555">
    <property type="entry name" value="GramPos_pilinD1"/>
    <property type="match status" value="1"/>
</dbReference>
<keyword evidence="5" id="KW-1133">Transmembrane helix</keyword>
<organism evidence="9 10">
    <name type="scientific">Peptostreptococcus canis</name>
    <dbReference type="NCBI Taxonomy" id="1159213"/>
    <lineage>
        <taxon>Bacteria</taxon>
        <taxon>Bacillati</taxon>
        <taxon>Bacillota</taxon>
        <taxon>Clostridia</taxon>
        <taxon>Peptostreptococcales</taxon>
        <taxon>Peptostreptococcaceae</taxon>
        <taxon>Peptostreptococcus</taxon>
    </lineage>
</organism>
<feature type="transmembrane region" description="Helical" evidence="5">
    <location>
        <begin position="303"/>
        <end position="323"/>
    </location>
</feature>
<proteinExistence type="predicted"/>
<protein>
    <submittedName>
        <fullName evidence="9">LPXTG cell wall anchor domain-containing protein</fullName>
    </submittedName>
</protein>
<gene>
    <name evidence="9" type="ORF">HLB29_07950</name>
</gene>
<evidence type="ECO:0000259" key="8">
    <source>
        <dbReference type="Pfam" id="PF17802"/>
    </source>
</evidence>
<evidence type="ECO:0000256" key="3">
    <source>
        <dbReference type="ARBA" id="ARBA00022729"/>
    </source>
</evidence>
<keyword evidence="2" id="KW-0964">Secreted</keyword>
<dbReference type="InterPro" id="IPR032364">
    <property type="entry name" value="GramPos_pilinD1_N"/>
</dbReference>
<keyword evidence="4" id="KW-0572">Peptidoglycan-anchor</keyword>
<evidence type="ECO:0000256" key="2">
    <source>
        <dbReference type="ARBA" id="ARBA00022525"/>
    </source>
</evidence>
<dbReference type="Gene3D" id="2.60.40.4180">
    <property type="match status" value="1"/>
</dbReference>
<dbReference type="InterPro" id="IPR013783">
    <property type="entry name" value="Ig-like_fold"/>
</dbReference>
<accession>A0ABR6TMH7</accession>
<evidence type="ECO:0000256" key="5">
    <source>
        <dbReference type="SAM" id="Phobius"/>
    </source>
</evidence>
<evidence type="ECO:0000313" key="10">
    <source>
        <dbReference type="Proteomes" id="UP000713904"/>
    </source>
</evidence>
<name>A0ABR6TMH7_9FIRM</name>
<keyword evidence="10" id="KW-1185">Reference proteome</keyword>
<dbReference type="EMBL" id="JABGBW010000008">
    <property type="protein sequence ID" value="MBC2576620.1"/>
    <property type="molecule type" value="Genomic_DNA"/>
</dbReference>
<sequence>MDLNFHKKKFANSFFAIIFIFMIAFSFLSRVYAEGYTLTISVFGNEDKKLINELKGTTPCEGLVFKLWNISENYEETSDTSKIVEDLKDKSIEDLDKMYKNTYTSEKTDKEGKTTIKDIKKGIYYAREISNNKNIKVMSFVIIMPMVDDSGKIVDHVFPKASILPQKPEYGSKKFVKTDDSENSIKYLPGAKFLITQKEKGEYIRVKKDGKDYVVESGSDGKFEVKGIKPSIYYLVEVNAPTGYVLLKEPYKFEITNKADESESISRIVNKLIPVEPGKGDIIKTPGLDGGSKKIVIPKTGDVQIYLFSIAGIAMMLMGTYVYRIKE</sequence>
<keyword evidence="5" id="KW-0812">Transmembrane</keyword>
<dbReference type="Proteomes" id="UP000713904">
    <property type="component" value="Unassembled WGS sequence"/>
</dbReference>
<keyword evidence="3" id="KW-0732">Signal</keyword>
<keyword evidence="1" id="KW-0134">Cell wall</keyword>
<feature type="domain" description="Gram-positive cocci surface proteins LPxTG" evidence="6">
    <location>
        <begin position="292"/>
        <end position="323"/>
    </location>
</feature>